<evidence type="ECO:0000256" key="1">
    <source>
        <dbReference type="SAM" id="Coils"/>
    </source>
</evidence>
<organism evidence="3">
    <name type="scientific">Diabrotica virgifera virgifera</name>
    <name type="common">western corn rootworm</name>
    <dbReference type="NCBI Taxonomy" id="50390"/>
    <lineage>
        <taxon>Eukaryota</taxon>
        <taxon>Metazoa</taxon>
        <taxon>Ecdysozoa</taxon>
        <taxon>Arthropoda</taxon>
        <taxon>Hexapoda</taxon>
        <taxon>Insecta</taxon>
        <taxon>Pterygota</taxon>
        <taxon>Neoptera</taxon>
        <taxon>Endopterygota</taxon>
        <taxon>Coleoptera</taxon>
        <taxon>Polyphaga</taxon>
        <taxon>Cucujiformia</taxon>
        <taxon>Chrysomeloidea</taxon>
        <taxon>Chrysomelidae</taxon>
        <taxon>Galerucinae</taxon>
        <taxon>Diabroticina</taxon>
        <taxon>Diabroticites</taxon>
        <taxon>Diabrotica</taxon>
    </lineage>
</organism>
<dbReference type="AlphaFoldDB" id="A0A6P7F7I3"/>
<keyword evidence="1" id="KW-0175">Coiled coil</keyword>
<feature type="compositionally biased region" description="Basic and acidic residues" evidence="2">
    <location>
        <begin position="8"/>
        <end position="22"/>
    </location>
</feature>
<evidence type="ECO:0000256" key="2">
    <source>
        <dbReference type="SAM" id="MobiDB-lite"/>
    </source>
</evidence>
<gene>
    <name evidence="3" type="primary">LOC114325522</name>
</gene>
<proteinExistence type="predicted"/>
<dbReference type="InParanoid" id="A0A6P7F7I3"/>
<reference evidence="3" key="1">
    <citation type="submission" date="2025-08" db="UniProtKB">
        <authorList>
            <consortium name="RefSeq"/>
        </authorList>
    </citation>
    <scope>IDENTIFICATION</scope>
    <source>
        <tissue evidence="3">Whole insect</tissue>
    </source>
</reference>
<evidence type="ECO:0000313" key="3">
    <source>
        <dbReference type="RefSeq" id="XP_028129395.1"/>
    </source>
</evidence>
<feature type="compositionally biased region" description="Basic and acidic residues" evidence="2">
    <location>
        <begin position="30"/>
        <end position="57"/>
    </location>
</feature>
<protein>
    <submittedName>
        <fullName evidence="3">Uncharacterized protein LOC114325522</fullName>
    </submittedName>
</protein>
<feature type="coiled-coil region" evidence="1">
    <location>
        <begin position="131"/>
        <end position="165"/>
    </location>
</feature>
<accession>A0A6P7F7I3</accession>
<sequence length="429" mass="50530">MAKQTAEQSRKDMLSKKKERERARRQKIKNNPEEYEKQRQKEKERYQKRKSEGKIKLIGDLSDRDKRKKRKTWIHHNRTYREKKRKLTDIENEALCNTPTPSVVDINEDQIVENALPQTEINLRRKISRLKMRAHRERLRQKQEIERLKNENRKLRSRALKEKIAAQYRSPNDKTNTEECPLPDLTPNTKINVTLEKAGVVVPNSIKKELVFGECLKQQLNANFKSIKGLSDLDIQTVDNEMTESFGTFKGTMLVHNVTWCRLKEELHFNTLTCLFCDIGKSCTHYDLGHIKLHIDPLEHQDIEEINEATNTEITESPIPDDKFLSVTYKPDPDIPEEDKDNQSHIKPNEWVAVLFNDFWYPGVVLSLKRKCLEIQFMDRKDGDFFWPKKRDIQFIPCTEILCKLSKPPVQRSARLFVVPESKIIDELV</sequence>
<feature type="region of interest" description="Disordered" evidence="2">
    <location>
        <begin position="1"/>
        <end position="57"/>
    </location>
</feature>
<dbReference type="RefSeq" id="XP_028129395.1">
    <property type="nucleotide sequence ID" value="XM_028273594.1"/>
</dbReference>
<name>A0A6P7F7I3_DIAVI</name>